<comment type="catalytic activity">
    <reaction evidence="7 8">
        <text>hydrogencarbonate + H(+) = CO2 + H2O</text>
        <dbReference type="Rhea" id="RHEA:10748"/>
        <dbReference type="ChEBI" id="CHEBI:15377"/>
        <dbReference type="ChEBI" id="CHEBI:15378"/>
        <dbReference type="ChEBI" id="CHEBI:16526"/>
        <dbReference type="ChEBI" id="CHEBI:17544"/>
        <dbReference type="EC" id="4.2.1.1"/>
    </reaction>
</comment>
<dbReference type="VEuPathDB" id="VectorBase:LLONM1_011690"/>
<dbReference type="InterPro" id="IPR036398">
    <property type="entry name" value="CA_dom_sf"/>
</dbReference>
<dbReference type="AlphaFoldDB" id="A0A1B0CSY1"/>
<evidence type="ECO:0000256" key="4">
    <source>
        <dbReference type="ARBA" id="ARBA00022723"/>
    </source>
</evidence>
<reference evidence="12" key="1">
    <citation type="submission" date="2012-05" db="EMBL/GenBank/DDBJ databases">
        <title>Whole Genome Assembly of Lutzomyia longipalpis.</title>
        <authorList>
            <person name="Richards S."/>
            <person name="Qu C."/>
            <person name="Dillon R."/>
            <person name="Worley K."/>
            <person name="Scherer S."/>
            <person name="Batterton M."/>
            <person name="Taylor A."/>
            <person name="Hawes A."/>
            <person name="Hernandez B."/>
            <person name="Kovar C."/>
            <person name="Mandapat C."/>
            <person name="Pham C."/>
            <person name="Qu C."/>
            <person name="Jing C."/>
            <person name="Bess C."/>
            <person name="Bandaranaike D."/>
            <person name="Ngo D."/>
            <person name="Ongeri F."/>
            <person name="Arias F."/>
            <person name="Lara F."/>
            <person name="Weissenberger G."/>
            <person name="Kamau G."/>
            <person name="Han H."/>
            <person name="Shen H."/>
            <person name="Dinh H."/>
            <person name="Khalil I."/>
            <person name="Jones J."/>
            <person name="Shafer J."/>
            <person name="Jayaseelan J."/>
            <person name="Quiroz J."/>
            <person name="Blankenburg K."/>
            <person name="Nguyen L."/>
            <person name="Jackson L."/>
            <person name="Francisco L."/>
            <person name="Tang L.-Y."/>
            <person name="Pu L.-L."/>
            <person name="Perales L."/>
            <person name="Lorensuhewa L."/>
            <person name="Munidasa M."/>
            <person name="Coyle M."/>
            <person name="Taylor M."/>
            <person name="Puazo M."/>
            <person name="Firestine M."/>
            <person name="Scheel M."/>
            <person name="Javaid M."/>
            <person name="Wang M."/>
            <person name="Li M."/>
            <person name="Tabassum N."/>
            <person name="Saada N."/>
            <person name="Osuji N."/>
            <person name="Aqrawi P."/>
            <person name="Fu Q."/>
            <person name="Thornton R."/>
            <person name="Raj R."/>
            <person name="Goodspeed R."/>
            <person name="Mata R."/>
            <person name="Najjar R."/>
            <person name="Gubbala S."/>
            <person name="Lee S."/>
            <person name="Denson S."/>
            <person name="Patil S."/>
            <person name="Macmil S."/>
            <person name="Qi S."/>
            <person name="Matskevitch T."/>
            <person name="Palculict T."/>
            <person name="Mathew T."/>
            <person name="Vee V."/>
            <person name="Velamala V."/>
            <person name="Korchina V."/>
            <person name="Cai W."/>
            <person name="Liu W."/>
            <person name="Dai W."/>
            <person name="Zou X."/>
            <person name="Zhu Y."/>
            <person name="Zhang Y."/>
            <person name="Wu Y.-Q."/>
            <person name="Xin Y."/>
            <person name="Nazarath L."/>
            <person name="Kovar C."/>
            <person name="Han Y."/>
            <person name="Muzny D."/>
            <person name="Gibbs R."/>
        </authorList>
    </citation>
    <scope>NUCLEOTIDE SEQUENCE [LARGE SCALE GENOMIC DNA]</scope>
    <source>
        <strain evidence="12">Jacobina</strain>
    </source>
</reference>
<dbReference type="PROSITE" id="PS00162">
    <property type="entry name" value="ALPHA_CA_1"/>
    <property type="match status" value="2"/>
</dbReference>
<dbReference type="PANTHER" id="PTHR18952">
    <property type="entry name" value="CARBONIC ANHYDRASE"/>
    <property type="match status" value="1"/>
</dbReference>
<dbReference type="EMBL" id="GITU01001311">
    <property type="protein sequence ID" value="MBC1170014.1"/>
    <property type="molecule type" value="Transcribed_RNA"/>
</dbReference>
<dbReference type="EMBL" id="AJWK01026762">
    <property type="status" value="NOT_ANNOTATED_CDS"/>
    <property type="molecule type" value="Genomic_DNA"/>
</dbReference>
<evidence type="ECO:0000256" key="3">
    <source>
        <dbReference type="ARBA" id="ARBA00012925"/>
    </source>
</evidence>
<dbReference type="Pfam" id="PF00194">
    <property type="entry name" value="Carb_anhydrase"/>
    <property type="match status" value="1"/>
</dbReference>
<evidence type="ECO:0000256" key="8">
    <source>
        <dbReference type="RuleBase" id="RU367011"/>
    </source>
</evidence>
<protein>
    <recommendedName>
        <fullName evidence="3 8">Carbonic anhydrase</fullName>
        <ecNumber evidence="3 8">4.2.1.1</ecNumber>
    </recommendedName>
</protein>
<evidence type="ECO:0000313" key="10">
    <source>
        <dbReference type="EMBL" id="MBC1170014.1"/>
    </source>
</evidence>
<comment type="similarity">
    <text evidence="2 8">Belongs to the alpha-carbonic anhydrase family.</text>
</comment>
<dbReference type="EMBL" id="AJWK01026760">
    <property type="status" value="NOT_ANNOTATED_CDS"/>
    <property type="molecule type" value="Genomic_DNA"/>
</dbReference>
<dbReference type="Proteomes" id="UP000092461">
    <property type="component" value="Unassembled WGS sequence"/>
</dbReference>
<evidence type="ECO:0000259" key="9">
    <source>
        <dbReference type="PROSITE" id="PS51144"/>
    </source>
</evidence>
<dbReference type="GO" id="GO:0008270">
    <property type="term" value="F:zinc ion binding"/>
    <property type="evidence" value="ECO:0007669"/>
    <property type="project" value="UniProtKB-UniRule"/>
</dbReference>
<dbReference type="GO" id="GO:0004089">
    <property type="term" value="F:carbonate dehydratase activity"/>
    <property type="evidence" value="ECO:0007669"/>
    <property type="project" value="UniProtKB-UniRule"/>
</dbReference>
<proteinExistence type="inferred from homology"/>
<dbReference type="InterPro" id="IPR001148">
    <property type="entry name" value="CA_dom"/>
</dbReference>
<evidence type="ECO:0000256" key="6">
    <source>
        <dbReference type="ARBA" id="ARBA00023239"/>
    </source>
</evidence>
<evidence type="ECO:0000313" key="12">
    <source>
        <dbReference type="Proteomes" id="UP000092461"/>
    </source>
</evidence>
<feature type="domain" description="Alpha-carbonic anhydrase" evidence="9">
    <location>
        <begin position="3"/>
        <end position="428"/>
    </location>
</feature>
<dbReference type="PANTHER" id="PTHR18952:SF141">
    <property type="entry name" value="CARBONIC ANHYDRASE"/>
    <property type="match status" value="1"/>
</dbReference>
<dbReference type="VEuPathDB" id="VectorBase:LLONM1_003470"/>
<dbReference type="InterPro" id="IPR023561">
    <property type="entry name" value="Carbonic_anhydrase_a-class"/>
</dbReference>
<comment type="cofactor">
    <cofactor evidence="1 8">
        <name>Zn(2+)</name>
        <dbReference type="ChEBI" id="CHEBI:29105"/>
    </cofactor>
</comment>
<evidence type="ECO:0000256" key="1">
    <source>
        <dbReference type="ARBA" id="ARBA00001947"/>
    </source>
</evidence>
<dbReference type="EnsemblMetazoa" id="LLOJ007980-RA">
    <property type="protein sequence ID" value="LLOJ007980-PA"/>
    <property type="gene ID" value="LLOJ007980"/>
</dbReference>
<evidence type="ECO:0000256" key="7">
    <source>
        <dbReference type="ARBA" id="ARBA00048348"/>
    </source>
</evidence>
<dbReference type="VEuPathDB" id="VectorBase:LLOJ007980"/>
<dbReference type="CDD" id="cd00326">
    <property type="entry name" value="alpha_CA"/>
    <property type="match status" value="1"/>
</dbReference>
<dbReference type="EC" id="4.2.1.1" evidence="3 8"/>
<reference evidence="10" key="2">
    <citation type="journal article" date="2020" name="BMC">
        <title>Leishmania infection induces a limited differential gene expression in the sand fly midgut.</title>
        <authorList>
            <person name="Coutinho-Abreu I.V."/>
            <person name="Serafim T.D."/>
            <person name="Meneses C."/>
            <person name="Kamhawi S."/>
            <person name="Oliveira F."/>
            <person name="Valenzuela J.G."/>
        </authorList>
    </citation>
    <scope>NUCLEOTIDE SEQUENCE</scope>
    <source>
        <strain evidence="10">Jacobina</strain>
        <tissue evidence="10">Midgut</tissue>
    </source>
</reference>
<keyword evidence="5 8" id="KW-0862">Zinc</keyword>
<keyword evidence="6 8" id="KW-0456">Lyase</keyword>
<sequence>MSVSWGYTETNGPEKWPEWFPSASGHRQSPINITTAASKQDGDLKSQPLRWKYVPENTRSLVNPGYCWRVDVNGKGSELTGGPLGSDKYVLEQFHCHWGCSDNKGSEHTVDGLSYAGELHLVHWNQTKYPSFDEAARQPDGLAVLAVFLKRGKHHPNLDKIVQLMPFITHKGDRWPEWFPSASGHRQSPINITTAASKQDGDLKSQPLRWKYVPENTRSLVNPGYCWRVDVNGKGSELTGGPLGSDKYVLEQFHCHWGCSDNKGSEHTVDGLSYAGELHLVHWNQTKYPSFDEAARQPDGLAVLAVFLKRGKHHSNLDKIVQLMPFITHKGDRVTLPTPLDPGTFLPATSPGYWTYLGSLTTPPCSESVIWIVFKEPIEVSEDQLNAFRKLRCHDVCEDTATSFTNGLVINNYRPPLPMGNRELREVGRH</sequence>
<reference evidence="11" key="3">
    <citation type="submission" date="2020-05" db="UniProtKB">
        <authorList>
            <consortium name="EnsemblMetazoa"/>
        </authorList>
    </citation>
    <scope>IDENTIFICATION</scope>
    <source>
        <strain evidence="11">Jacobina</strain>
    </source>
</reference>
<dbReference type="SMART" id="SM01057">
    <property type="entry name" value="Carb_anhydrase"/>
    <property type="match status" value="2"/>
</dbReference>
<evidence type="ECO:0000256" key="5">
    <source>
        <dbReference type="ARBA" id="ARBA00022833"/>
    </source>
</evidence>
<keyword evidence="12" id="KW-1185">Reference proteome</keyword>
<name>A0A1B0CSY1_LUTLO</name>
<organism evidence="11 12">
    <name type="scientific">Lutzomyia longipalpis</name>
    <name type="common">Sand fly</name>
    <dbReference type="NCBI Taxonomy" id="7200"/>
    <lineage>
        <taxon>Eukaryota</taxon>
        <taxon>Metazoa</taxon>
        <taxon>Ecdysozoa</taxon>
        <taxon>Arthropoda</taxon>
        <taxon>Hexapoda</taxon>
        <taxon>Insecta</taxon>
        <taxon>Pterygota</taxon>
        <taxon>Neoptera</taxon>
        <taxon>Endopterygota</taxon>
        <taxon>Diptera</taxon>
        <taxon>Nematocera</taxon>
        <taxon>Psychodoidea</taxon>
        <taxon>Psychodidae</taxon>
        <taxon>Lutzomyia</taxon>
        <taxon>Lutzomyia</taxon>
    </lineage>
</organism>
<dbReference type="Gene3D" id="3.10.200.10">
    <property type="entry name" value="Alpha carbonic anhydrase"/>
    <property type="match status" value="2"/>
</dbReference>
<dbReference type="PROSITE" id="PS51144">
    <property type="entry name" value="ALPHA_CA_2"/>
    <property type="match status" value="1"/>
</dbReference>
<dbReference type="GO" id="GO:0005737">
    <property type="term" value="C:cytoplasm"/>
    <property type="evidence" value="ECO:0007669"/>
    <property type="project" value="TreeGrafter"/>
</dbReference>
<evidence type="ECO:0000256" key="2">
    <source>
        <dbReference type="ARBA" id="ARBA00010718"/>
    </source>
</evidence>
<accession>A0A1B0CSY1</accession>
<comment type="function">
    <text evidence="8">Reversible hydration of carbon dioxide.</text>
</comment>
<dbReference type="InterPro" id="IPR018338">
    <property type="entry name" value="Carbonic_anhydrase_a-class_CS"/>
</dbReference>
<dbReference type="SUPFAM" id="SSF51069">
    <property type="entry name" value="Carbonic anhydrase"/>
    <property type="match status" value="2"/>
</dbReference>
<dbReference type="EMBL" id="AJWK01026761">
    <property type="status" value="NOT_ANNOTATED_CDS"/>
    <property type="molecule type" value="Genomic_DNA"/>
</dbReference>
<keyword evidence="4 8" id="KW-0479">Metal-binding</keyword>
<evidence type="ECO:0000313" key="11">
    <source>
        <dbReference type="EnsemblMetazoa" id="LLOJ007980-PA"/>
    </source>
</evidence>